<keyword evidence="1" id="KW-0687">Ribonucleoprotein</keyword>
<reference evidence="1" key="1">
    <citation type="submission" date="2021-01" db="EMBL/GenBank/DDBJ databases">
        <authorList>
            <person name="Sun Q."/>
        </authorList>
    </citation>
    <scope>NUCLEOTIDE SEQUENCE</scope>
    <source>
        <strain evidence="1">YIM B02566</strain>
    </source>
</reference>
<name>A0ACC5R478_9HYPH</name>
<gene>
    <name evidence="1" type="ORF">JHL16_14020</name>
</gene>
<organism evidence="1 2">
    <name type="scientific">Taklimakanibacter albus</name>
    <dbReference type="NCBI Taxonomy" id="2800327"/>
    <lineage>
        <taxon>Bacteria</taxon>
        <taxon>Pseudomonadati</taxon>
        <taxon>Pseudomonadota</taxon>
        <taxon>Alphaproteobacteria</taxon>
        <taxon>Hyphomicrobiales</taxon>
        <taxon>Aestuariivirgaceae</taxon>
        <taxon>Taklimakanibacter</taxon>
    </lineage>
</organism>
<sequence length="251" mass="26310">MSKIIKLQATARGGAGKGAARAVRREGRVPGVVYGDKKEPQNISFAYNELQPHVNTGRFMSTLVDLEVDGTVVRAIPRDIQFEPVRDFISHVDFLRLGKGARIHVEIPVHFKNHLDSPGIKKGGVLNIVRHEIDLYCPADFIPDEILIDLTGLEIGQSIHISAVKLPENVTPAIRERDFTIATIAAPAGLKEEEAAAAEAPAAEVPATAQKAPPAAPGAAPAAGKDAKAGAAPAGKAAAAAPAAKAGDKKK</sequence>
<dbReference type="EMBL" id="JAENHL010000007">
    <property type="protein sequence ID" value="MBK1867469.1"/>
    <property type="molecule type" value="Genomic_DNA"/>
</dbReference>
<evidence type="ECO:0000313" key="2">
    <source>
        <dbReference type="Proteomes" id="UP000616151"/>
    </source>
</evidence>
<accession>A0ACC5R478</accession>
<protein>
    <submittedName>
        <fullName evidence="1">50S ribosomal protein L25/general stress protein Ctc</fullName>
    </submittedName>
</protein>
<keyword evidence="1" id="KW-0689">Ribosomal protein</keyword>
<keyword evidence="2" id="KW-1185">Reference proteome</keyword>
<dbReference type="Proteomes" id="UP000616151">
    <property type="component" value="Unassembled WGS sequence"/>
</dbReference>
<proteinExistence type="predicted"/>
<comment type="caution">
    <text evidence="1">The sequence shown here is derived from an EMBL/GenBank/DDBJ whole genome shotgun (WGS) entry which is preliminary data.</text>
</comment>
<evidence type="ECO:0000313" key="1">
    <source>
        <dbReference type="EMBL" id="MBK1867469.1"/>
    </source>
</evidence>